<dbReference type="AlphaFoldDB" id="A0A517Q1R1"/>
<reference evidence="2 3" key="1">
    <citation type="submission" date="2019-03" db="EMBL/GenBank/DDBJ databases">
        <title>Deep-cultivation of Planctomycetes and their phenomic and genomic characterization uncovers novel biology.</title>
        <authorList>
            <person name="Wiegand S."/>
            <person name="Jogler M."/>
            <person name="Boedeker C."/>
            <person name="Pinto D."/>
            <person name="Vollmers J."/>
            <person name="Rivas-Marin E."/>
            <person name="Kohn T."/>
            <person name="Peeters S.H."/>
            <person name="Heuer A."/>
            <person name="Rast P."/>
            <person name="Oberbeckmann S."/>
            <person name="Bunk B."/>
            <person name="Jeske O."/>
            <person name="Meyerdierks A."/>
            <person name="Storesund J.E."/>
            <person name="Kallscheuer N."/>
            <person name="Luecker S."/>
            <person name="Lage O.M."/>
            <person name="Pohl T."/>
            <person name="Merkel B.J."/>
            <person name="Hornburger P."/>
            <person name="Mueller R.-W."/>
            <person name="Bruemmer F."/>
            <person name="Labrenz M."/>
            <person name="Spormann A.M."/>
            <person name="Op den Camp H."/>
            <person name="Overmann J."/>
            <person name="Amann R."/>
            <person name="Jetten M.S.M."/>
            <person name="Mascher T."/>
            <person name="Medema M.H."/>
            <person name="Devos D.P."/>
            <person name="Kaster A.-K."/>
            <person name="Ovreas L."/>
            <person name="Rohde M."/>
            <person name="Galperin M.Y."/>
            <person name="Jogler C."/>
        </authorList>
    </citation>
    <scope>NUCLEOTIDE SEQUENCE [LARGE SCALE GENOMIC DNA]</scope>
    <source>
        <strain evidence="2 3">Enr10</strain>
    </source>
</reference>
<dbReference type="Proteomes" id="UP000315647">
    <property type="component" value="Chromosome"/>
</dbReference>
<gene>
    <name evidence="2" type="ORF">Enr10x_08080</name>
</gene>
<feature type="transmembrane region" description="Helical" evidence="1">
    <location>
        <begin position="44"/>
        <end position="63"/>
    </location>
</feature>
<evidence type="ECO:0000256" key="1">
    <source>
        <dbReference type="SAM" id="Phobius"/>
    </source>
</evidence>
<name>A0A517Q1R1_9PLAN</name>
<keyword evidence="1" id="KW-0812">Transmembrane</keyword>
<dbReference type="RefSeq" id="WP_145448194.1">
    <property type="nucleotide sequence ID" value="NZ_CP037421.1"/>
</dbReference>
<dbReference type="EMBL" id="CP037421">
    <property type="protein sequence ID" value="QDT25512.1"/>
    <property type="molecule type" value="Genomic_DNA"/>
</dbReference>
<accession>A0A517Q1R1</accession>
<feature type="transmembrane region" description="Helical" evidence="1">
    <location>
        <begin position="75"/>
        <end position="101"/>
    </location>
</feature>
<sequence length="162" mass="17651">MTKTNPLFSYANLSGFVTAICQPALLLLYITVREIHPDQDMMKLAVVGPLLSLSLMGAVLILLRQAGTGSVKAVLTLNEILIALLINGIVWFCLFYSLIFMGLGLTILNPFLGWLSTLQDGLVLVALFAGFSAYVAELASLALIYPFLFSMSLNEISTFELK</sequence>
<feature type="transmembrane region" description="Helical" evidence="1">
    <location>
        <begin position="7"/>
        <end position="32"/>
    </location>
</feature>
<proteinExistence type="predicted"/>
<feature type="transmembrane region" description="Helical" evidence="1">
    <location>
        <begin position="121"/>
        <end position="148"/>
    </location>
</feature>
<keyword evidence="1" id="KW-0472">Membrane</keyword>
<evidence type="ECO:0000313" key="3">
    <source>
        <dbReference type="Proteomes" id="UP000315647"/>
    </source>
</evidence>
<protein>
    <submittedName>
        <fullName evidence="2">Uncharacterized protein</fullName>
    </submittedName>
</protein>
<keyword evidence="3" id="KW-1185">Reference proteome</keyword>
<evidence type="ECO:0000313" key="2">
    <source>
        <dbReference type="EMBL" id="QDT25512.1"/>
    </source>
</evidence>
<keyword evidence="1" id="KW-1133">Transmembrane helix</keyword>
<organism evidence="2 3">
    <name type="scientific">Gimesia panareensis</name>
    <dbReference type="NCBI Taxonomy" id="2527978"/>
    <lineage>
        <taxon>Bacteria</taxon>
        <taxon>Pseudomonadati</taxon>
        <taxon>Planctomycetota</taxon>
        <taxon>Planctomycetia</taxon>
        <taxon>Planctomycetales</taxon>
        <taxon>Planctomycetaceae</taxon>
        <taxon>Gimesia</taxon>
    </lineage>
</organism>